<gene>
    <name evidence="2" type="ORF">GCM10010390_47000</name>
</gene>
<reference evidence="2 3" key="1">
    <citation type="journal article" date="2019" name="Int. J. Syst. Evol. Microbiol.">
        <title>The Global Catalogue of Microorganisms (GCM) 10K type strain sequencing project: providing services to taxonomists for standard genome sequencing and annotation.</title>
        <authorList>
            <consortium name="The Broad Institute Genomics Platform"/>
            <consortium name="The Broad Institute Genome Sequencing Center for Infectious Disease"/>
            <person name="Wu L."/>
            <person name="Ma J."/>
        </authorList>
    </citation>
    <scope>NUCLEOTIDE SEQUENCE [LARGE SCALE GENOMIC DNA]</scope>
    <source>
        <strain evidence="2 3">JCM 5052</strain>
    </source>
</reference>
<dbReference type="EMBL" id="BAAABZ010000045">
    <property type="protein sequence ID" value="GAA0539621.1"/>
    <property type="molecule type" value="Genomic_DNA"/>
</dbReference>
<name>A0ABN1DCL7_9ACTN</name>
<accession>A0ABN1DCL7</accession>
<dbReference type="Proteomes" id="UP001501576">
    <property type="component" value="Unassembled WGS sequence"/>
</dbReference>
<feature type="compositionally biased region" description="Basic residues" evidence="1">
    <location>
        <begin position="163"/>
        <end position="174"/>
    </location>
</feature>
<evidence type="ECO:0000313" key="3">
    <source>
        <dbReference type="Proteomes" id="UP001501576"/>
    </source>
</evidence>
<feature type="region of interest" description="Disordered" evidence="1">
    <location>
        <begin position="393"/>
        <end position="449"/>
    </location>
</feature>
<evidence type="ECO:0000313" key="2">
    <source>
        <dbReference type="EMBL" id="GAA0539621.1"/>
    </source>
</evidence>
<comment type="caution">
    <text evidence="2">The sequence shown here is derived from an EMBL/GenBank/DDBJ whole genome shotgun (WGS) entry which is preliminary data.</text>
</comment>
<feature type="compositionally biased region" description="Basic and acidic residues" evidence="1">
    <location>
        <begin position="55"/>
        <end position="65"/>
    </location>
</feature>
<feature type="region of interest" description="Disordered" evidence="1">
    <location>
        <begin position="1"/>
        <end position="283"/>
    </location>
</feature>
<proteinExistence type="predicted"/>
<feature type="compositionally biased region" description="Basic residues" evidence="1">
    <location>
        <begin position="259"/>
        <end position="271"/>
    </location>
</feature>
<organism evidence="2 3">
    <name type="scientific">Streptomyces mordarskii</name>
    <dbReference type="NCBI Taxonomy" id="1226758"/>
    <lineage>
        <taxon>Bacteria</taxon>
        <taxon>Bacillati</taxon>
        <taxon>Actinomycetota</taxon>
        <taxon>Actinomycetes</taxon>
        <taxon>Kitasatosporales</taxon>
        <taxon>Streptomycetaceae</taxon>
        <taxon>Streptomyces</taxon>
    </lineage>
</organism>
<protein>
    <submittedName>
        <fullName evidence="2">Uncharacterized protein</fullName>
    </submittedName>
</protein>
<sequence>MGGVEIGQIMPGGPEQRPTGGIGPEAGEQITPGDRNGPHDGPVTRNNDSPGGIDKPPHHMSDQRGPDLITGPERNRHPGERIPMPVAKPLGKDGPYELSMGGALKGDVEEPRSSDINAGDPGGENKPPPQNLGNTERIPLPPAPPGPSGQQQGDIGGVIPTPRPRRGPHLHPLRHGNAQLVVLNGTTHGVQHSAGELGGSHGTSVWEEGGTQANRFRPSDERTGRTDTSQSRDPQPASDGTALGPPLPGGPHNRLGITRSRRGITRSRRTGRPLPHQPPHELDEIDGLEGFREEGIDAQRLPAVHLVLRTRTDDRDGHMTRSSISAQPRRRMQPIESGHHDIESDHIGPHLVNDLQALGTIGRGHDLEALQLEVDPDQLPDDLVVVDDKDPAGQARHTLKSRRAATTASGFSPLPPRARDLSPRPLRPHLHMRYTPLRSRLHSPTAAPR</sequence>
<evidence type="ECO:0000256" key="1">
    <source>
        <dbReference type="SAM" id="MobiDB-lite"/>
    </source>
</evidence>
<keyword evidence="3" id="KW-1185">Reference proteome</keyword>